<dbReference type="GO" id="GO:0047334">
    <property type="term" value="F:diphosphate-fructose-6-phosphate 1-phosphotransferase activity"/>
    <property type="evidence" value="ECO:0007669"/>
    <property type="project" value="InterPro"/>
</dbReference>
<dbReference type="GO" id="GO:0003872">
    <property type="term" value="F:6-phosphofructokinase activity"/>
    <property type="evidence" value="ECO:0007669"/>
    <property type="project" value="UniProtKB-UniRule"/>
</dbReference>
<keyword evidence="9" id="KW-0547">Nucleotide-binding</keyword>
<keyword evidence="7 9" id="KW-0460">Magnesium</keyword>
<comment type="subcellular location">
    <subcellularLocation>
        <location evidence="9">Cytoplasm</location>
    </subcellularLocation>
</comment>
<dbReference type="PANTHER" id="PTHR13697:SF52">
    <property type="entry name" value="ATP-DEPENDENT 6-PHOSPHOFRUCTOKINASE 3"/>
    <property type="match status" value="1"/>
</dbReference>
<comment type="pathway">
    <text evidence="2 9">Carbohydrate degradation; glycolysis; D-glyceraldehyde 3-phosphate and glycerone phosphate from D-glucose: step 3/4.</text>
</comment>
<dbReference type="InterPro" id="IPR022953">
    <property type="entry name" value="ATP_PFK"/>
</dbReference>
<comment type="caution">
    <text evidence="9">Lacks conserved residue(s) required for the propagation of feature annotation.</text>
</comment>
<comment type="cofactor">
    <cofactor evidence="1 9">
        <name>Mg(2+)</name>
        <dbReference type="ChEBI" id="CHEBI:18420"/>
    </cofactor>
</comment>
<feature type="binding site" evidence="9">
    <location>
        <begin position="72"/>
        <end position="73"/>
    </location>
    <ligand>
        <name>ATP</name>
        <dbReference type="ChEBI" id="CHEBI:30616"/>
    </ligand>
</feature>
<dbReference type="Pfam" id="PF00365">
    <property type="entry name" value="PFK"/>
    <property type="match status" value="1"/>
</dbReference>
<feature type="binding site" evidence="9">
    <location>
        <begin position="101"/>
        <end position="104"/>
    </location>
    <ligand>
        <name>ATP</name>
        <dbReference type="ChEBI" id="CHEBI:30616"/>
    </ligand>
</feature>
<feature type="site" description="Important for substrate specificity; cannot use PPi as phosphoryl donor" evidence="9">
    <location>
        <position position="103"/>
    </location>
</feature>
<dbReference type="GO" id="GO:0046872">
    <property type="term" value="F:metal ion binding"/>
    <property type="evidence" value="ECO:0007669"/>
    <property type="project" value="UniProtKB-KW"/>
</dbReference>
<dbReference type="Gene3D" id="3.40.50.450">
    <property type="match status" value="1"/>
</dbReference>
<proteinExistence type="inferred from homology"/>
<dbReference type="GO" id="GO:0061621">
    <property type="term" value="P:canonical glycolysis"/>
    <property type="evidence" value="ECO:0007669"/>
    <property type="project" value="TreeGrafter"/>
</dbReference>
<dbReference type="NCBIfam" id="NF002872">
    <property type="entry name" value="PRK03202.1"/>
    <property type="match status" value="1"/>
</dbReference>
<dbReference type="PIRSF" id="PIRSF000532">
    <property type="entry name" value="ATP_PFK_prok"/>
    <property type="match status" value="1"/>
</dbReference>
<dbReference type="GO" id="GO:0042802">
    <property type="term" value="F:identical protein binding"/>
    <property type="evidence" value="ECO:0007669"/>
    <property type="project" value="TreeGrafter"/>
</dbReference>
<feature type="binding site" evidence="9">
    <location>
        <position position="10"/>
    </location>
    <ligand>
        <name>ATP</name>
        <dbReference type="ChEBI" id="CHEBI:30616"/>
    </ligand>
</feature>
<dbReference type="Gene3D" id="3.40.50.460">
    <property type="entry name" value="Phosphofructokinase domain"/>
    <property type="match status" value="1"/>
</dbReference>
<dbReference type="SUPFAM" id="SSF53784">
    <property type="entry name" value="Phosphofructokinase"/>
    <property type="match status" value="1"/>
</dbReference>
<gene>
    <name evidence="9" type="primary">pfkA</name>
    <name evidence="11" type="ORF">ENR23_01335</name>
</gene>
<dbReference type="EC" id="2.7.1.11" evidence="9"/>
<evidence type="ECO:0000313" key="11">
    <source>
        <dbReference type="EMBL" id="HGZ42064.1"/>
    </source>
</evidence>
<evidence type="ECO:0000256" key="7">
    <source>
        <dbReference type="ARBA" id="ARBA00022842"/>
    </source>
</evidence>
<evidence type="ECO:0000256" key="5">
    <source>
        <dbReference type="ARBA" id="ARBA00022723"/>
    </source>
</evidence>
<dbReference type="InterPro" id="IPR012829">
    <property type="entry name" value="Phosphofructokinase_III"/>
</dbReference>
<evidence type="ECO:0000256" key="2">
    <source>
        <dbReference type="ARBA" id="ARBA00004679"/>
    </source>
</evidence>
<keyword evidence="3 9" id="KW-0963">Cytoplasm</keyword>
<feature type="binding site" evidence="9">
    <location>
        <position position="161"/>
    </location>
    <ligand>
        <name>substrate</name>
        <note>ligand shared between dimeric partners</note>
    </ligand>
</feature>
<dbReference type="GO" id="GO:0070095">
    <property type="term" value="F:fructose-6-phosphate binding"/>
    <property type="evidence" value="ECO:0007669"/>
    <property type="project" value="TreeGrafter"/>
</dbReference>
<comment type="catalytic activity">
    <reaction evidence="9">
        <text>beta-D-fructose 6-phosphate + ATP = beta-D-fructose 1,6-bisphosphate + ADP + H(+)</text>
        <dbReference type="Rhea" id="RHEA:16109"/>
        <dbReference type="ChEBI" id="CHEBI:15378"/>
        <dbReference type="ChEBI" id="CHEBI:30616"/>
        <dbReference type="ChEBI" id="CHEBI:32966"/>
        <dbReference type="ChEBI" id="CHEBI:57634"/>
        <dbReference type="ChEBI" id="CHEBI:456216"/>
        <dbReference type="EC" id="2.7.1.11"/>
    </reaction>
</comment>
<evidence type="ECO:0000256" key="1">
    <source>
        <dbReference type="ARBA" id="ARBA00001946"/>
    </source>
</evidence>
<evidence type="ECO:0000256" key="9">
    <source>
        <dbReference type="HAMAP-Rule" id="MF_01976"/>
    </source>
</evidence>
<dbReference type="GO" id="GO:0005945">
    <property type="term" value="C:6-phosphofructokinase complex"/>
    <property type="evidence" value="ECO:0007669"/>
    <property type="project" value="TreeGrafter"/>
</dbReference>
<feature type="binding site" description="in other chain" evidence="9">
    <location>
        <begin position="124"/>
        <end position="126"/>
    </location>
    <ligand>
        <name>substrate</name>
        <note>ligand shared between dimeric partners</note>
    </ligand>
</feature>
<reference evidence="11" key="1">
    <citation type="journal article" date="2020" name="mSystems">
        <title>Genome- and Community-Level Interaction Insights into Carbon Utilization and Element Cycling Functions of Hydrothermarchaeota in Hydrothermal Sediment.</title>
        <authorList>
            <person name="Zhou Z."/>
            <person name="Liu Y."/>
            <person name="Xu W."/>
            <person name="Pan J."/>
            <person name="Luo Z.H."/>
            <person name="Li M."/>
        </authorList>
    </citation>
    <scope>NUCLEOTIDE SEQUENCE [LARGE SCALE GENOMIC DNA]</scope>
    <source>
        <strain evidence="11">SpSt-381</strain>
    </source>
</reference>
<dbReference type="GO" id="GO:0006002">
    <property type="term" value="P:fructose 6-phosphate metabolic process"/>
    <property type="evidence" value="ECO:0007669"/>
    <property type="project" value="InterPro"/>
</dbReference>
<dbReference type="InterPro" id="IPR000023">
    <property type="entry name" value="Phosphofructokinase_dom"/>
</dbReference>
<accession>A0A832I1R8</accession>
<dbReference type="HAMAP" id="MF_01976">
    <property type="entry name" value="Phosphofructokinase_III"/>
    <property type="match status" value="1"/>
</dbReference>
<dbReference type="UniPathway" id="UPA00109">
    <property type="reaction ID" value="UER00182"/>
</dbReference>
<sequence>MRLGILTGGGDCPGLNAVLRAAAVRTLRTYEGHLIGFLDGWRGVFESRTRELDRAAIRGILPRGGTVLGTSRVDPARDGGVERVRDALKVHEVDGLLVVGGEGTLAGAWALSEAGIPIVGIPKTIDNDVPGTDFAVGFDTALTTVVEAVDRLHTTAESHDRVIVLETMGRSVGWLAVCAGIAGGADTTVAPESPMSVHEVCETVRHRLARGRDFSVVVIAEGAEFLPDPDGWTPVVADRRDAFGRPVYGGVGEMLAHEIERRLKVEARTVKLGYVQRGGAPTAFDRLLGTRMGVHAVDLAARRRYGRMVCLNGLQVSSVELSVLQHGPRRADPELCEVARVFFG</sequence>
<dbReference type="InterPro" id="IPR035966">
    <property type="entry name" value="PKF_sf"/>
</dbReference>
<feature type="binding site" evidence="9">
    <location>
        <position position="102"/>
    </location>
    <ligand>
        <name>Mg(2+)</name>
        <dbReference type="ChEBI" id="CHEBI:18420"/>
        <note>catalytic</note>
    </ligand>
</feature>
<comment type="caution">
    <text evidence="11">The sequence shown here is derived from an EMBL/GenBank/DDBJ whole genome shotgun (WGS) entry which is preliminary data.</text>
</comment>
<evidence type="ECO:0000256" key="4">
    <source>
        <dbReference type="ARBA" id="ARBA00022679"/>
    </source>
</evidence>
<evidence type="ECO:0000256" key="6">
    <source>
        <dbReference type="ARBA" id="ARBA00022777"/>
    </source>
</evidence>
<dbReference type="EMBL" id="DSQF01000002">
    <property type="protein sequence ID" value="HGZ42064.1"/>
    <property type="molecule type" value="Genomic_DNA"/>
</dbReference>
<evidence type="ECO:0000259" key="10">
    <source>
        <dbReference type="Pfam" id="PF00365"/>
    </source>
</evidence>
<evidence type="ECO:0000256" key="3">
    <source>
        <dbReference type="ARBA" id="ARBA00022490"/>
    </source>
</evidence>
<feature type="binding site" description="in other chain" evidence="9">
    <location>
        <begin position="168"/>
        <end position="170"/>
    </location>
    <ligand>
        <name>substrate</name>
        <note>ligand shared between dimeric partners</note>
    </ligand>
</feature>
<feature type="binding site" evidence="9">
    <location>
        <position position="268"/>
    </location>
    <ligand>
        <name>substrate</name>
        <note>ligand shared between dimeric partners</note>
    </ligand>
</feature>
<dbReference type="PRINTS" id="PR00476">
    <property type="entry name" value="PHFRCTKINASE"/>
</dbReference>
<name>A0A832I1R8_UNCEI</name>
<feature type="binding site" description="in other chain" evidence="9">
    <location>
        <position position="221"/>
    </location>
    <ligand>
        <name>substrate</name>
        <note>ligand shared between dimeric partners</note>
    </ligand>
</feature>
<keyword evidence="4 9" id="KW-0808">Transferase</keyword>
<dbReference type="InterPro" id="IPR012003">
    <property type="entry name" value="ATP_PFK_prok-type"/>
</dbReference>
<dbReference type="GO" id="GO:0005524">
    <property type="term" value="F:ATP binding"/>
    <property type="evidence" value="ECO:0007669"/>
    <property type="project" value="UniProtKB-KW"/>
</dbReference>
<dbReference type="GO" id="GO:0048029">
    <property type="term" value="F:monosaccharide binding"/>
    <property type="evidence" value="ECO:0007669"/>
    <property type="project" value="TreeGrafter"/>
</dbReference>
<protein>
    <recommendedName>
        <fullName evidence="9">ATP-dependent 6-phosphofructokinase</fullName>
        <shortName evidence="9">ATP-PFK</shortName>
        <shortName evidence="9">Phosphofructokinase</shortName>
        <ecNumber evidence="9">2.7.1.11</ecNumber>
    </recommendedName>
    <alternativeName>
        <fullName evidence="9">Phosphohexokinase</fullName>
    </alternativeName>
</protein>
<feature type="active site" description="Proton acceptor" evidence="9">
    <location>
        <position position="126"/>
    </location>
</feature>
<dbReference type="GO" id="GO:0030388">
    <property type="term" value="P:fructose 1,6-bisphosphate metabolic process"/>
    <property type="evidence" value="ECO:0007669"/>
    <property type="project" value="TreeGrafter"/>
</dbReference>
<keyword evidence="5 9" id="KW-0479">Metal-binding</keyword>
<dbReference type="AlphaFoldDB" id="A0A832I1R8"/>
<keyword evidence="6 9" id="KW-0418">Kinase</keyword>
<evidence type="ECO:0000256" key="8">
    <source>
        <dbReference type="ARBA" id="ARBA00023152"/>
    </source>
</evidence>
<keyword evidence="9" id="KW-0067">ATP-binding</keyword>
<comment type="similarity">
    <text evidence="9">Belongs to the phosphofructokinase type A (PFKA) family. Mixed-substrate PFK group III subfamily.</text>
</comment>
<dbReference type="GO" id="GO:0016208">
    <property type="term" value="F:AMP binding"/>
    <property type="evidence" value="ECO:0007669"/>
    <property type="project" value="TreeGrafter"/>
</dbReference>
<comment type="subunit">
    <text evidence="9">Homodimer or homotetramer.</text>
</comment>
<feature type="binding site" description="in other chain" evidence="9">
    <location>
        <begin position="274"/>
        <end position="277"/>
    </location>
    <ligand>
        <name>substrate</name>
        <note>ligand shared between dimeric partners</note>
    </ligand>
</feature>
<comment type="function">
    <text evidence="9">Catalyzes the phosphorylation of D-fructose 6-phosphate to fructose 1,6-bisphosphate by ATP, the first committing step of glycolysis.</text>
</comment>
<keyword evidence="8 9" id="KW-0324">Glycolysis</keyword>
<feature type="domain" description="Phosphofructokinase" evidence="10">
    <location>
        <begin position="2"/>
        <end position="299"/>
    </location>
</feature>
<organism evidence="11">
    <name type="scientific">Eiseniibacteriota bacterium</name>
    <dbReference type="NCBI Taxonomy" id="2212470"/>
    <lineage>
        <taxon>Bacteria</taxon>
        <taxon>Candidatus Eiseniibacteriota</taxon>
    </lineage>
</organism>
<dbReference type="PANTHER" id="PTHR13697">
    <property type="entry name" value="PHOSPHOFRUCTOKINASE"/>
    <property type="match status" value="1"/>
</dbReference>